<organism evidence="9 10">
    <name type="scientific">Gracilariopsis chorda</name>
    <dbReference type="NCBI Taxonomy" id="448386"/>
    <lineage>
        <taxon>Eukaryota</taxon>
        <taxon>Rhodophyta</taxon>
        <taxon>Florideophyceae</taxon>
        <taxon>Rhodymeniophycidae</taxon>
        <taxon>Gracilariales</taxon>
        <taxon>Gracilariaceae</taxon>
        <taxon>Gracilariopsis</taxon>
    </lineage>
</organism>
<dbReference type="Proteomes" id="UP000247409">
    <property type="component" value="Unassembled WGS sequence"/>
</dbReference>
<evidence type="ECO:0000256" key="4">
    <source>
        <dbReference type="ARBA" id="ARBA00023098"/>
    </source>
</evidence>
<dbReference type="EMBL" id="NBIV01000026">
    <property type="protein sequence ID" value="PXF47336.1"/>
    <property type="molecule type" value="Genomic_DNA"/>
</dbReference>
<evidence type="ECO:0000256" key="1">
    <source>
        <dbReference type="ARBA" id="ARBA00005189"/>
    </source>
</evidence>
<feature type="transmembrane region" description="Helical" evidence="7">
    <location>
        <begin position="80"/>
        <end position="104"/>
    </location>
</feature>
<dbReference type="InterPro" id="IPR002123">
    <property type="entry name" value="Plipid/glycerol_acylTrfase"/>
</dbReference>
<dbReference type="PANTHER" id="PTHR10434:SF64">
    <property type="entry name" value="1-ACYL-SN-GLYCEROL-3-PHOSPHATE ACYLTRANSFERASE-RELATED"/>
    <property type="match status" value="1"/>
</dbReference>
<keyword evidence="7" id="KW-0472">Membrane</keyword>
<reference evidence="9 10" key="1">
    <citation type="journal article" date="2018" name="Mol. Biol. Evol.">
        <title>Analysis of the draft genome of the red seaweed Gracilariopsis chorda provides insights into genome size evolution in Rhodophyta.</title>
        <authorList>
            <person name="Lee J."/>
            <person name="Yang E.C."/>
            <person name="Graf L."/>
            <person name="Yang J.H."/>
            <person name="Qiu H."/>
            <person name="Zel Zion U."/>
            <person name="Chan C.X."/>
            <person name="Stephens T.G."/>
            <person name="Weber A.P.M."/>
            <person name="Boo G.H."/>
            <person name="Boo S.M."/>
            <person name="Kim K.M."/>
            <person name="Shin Y."/>
            <person name="Jung M."/>
            <person name="Lee S.J."/>
            <person name="Yim H.S."/>
            <person name="Lee J.H."/>
            <person name="Bhattacharya D."/>
            <person name="Yoon H.S."/>
        </authorList>
    </citation>
    <scope>NUCLEOTIDE SEQUENCE [LARGE SCALE GENOMIC DNA]</scope>
    <source>
        <strain evidence="9 10">SKKU-2015</strain>
        <tissue evidence="9">Whole body</tissue>
    </source>
</reference>
<comment type="pathway">
    <text evidence="1">Lipid metabolism.</text>
</comment>
<sequence length="331" mass="37044">MSLLSVPPLRAFVPTHPPALRPLPHLSTRNHVRPSRTASILRRRRVLATSADTPSPSSPNFRNSEPAADNSNNNNSKKKLSIVGLIFLAITYLWSVILFIPMALAHPVVLWRDNATRRFHDLIAMTWMRWSLQTAAVSTNVINAHLLPPADTPAVFVANHTSYLDIYVFAYLRRRIKYVSKAEIFRIPIVGWAMAMAGNISFKRLDRSGQMEAYRRMLNVLENGLSLVIFPEGTRSSTGKLHRFKAGAFRAAKALNAPVVPVTILGTRESMPSHAWVPLKYPSQPLSVVVHPALDSSKLTVQQMQDQAFRSIDSALPPHLRQKKPAQQQPH</sequence>
<proteinExistence type="predicted"/>
<evidence type="ECO:0000313" key="9">
    <source>
        <dbReference type="EMBL" id="PXF47336.1"/>
    </source>
</evidence>
<accession>A0A2V3IYU9</accession>
<feature type="region of interest" description="Disordered" evidence="6">
    <location>
        <begin position="48"/>
        <end position="74"/>
    </location>
</feature>
<keyword evidence="3 9" id="KW-0808">Transferase</keyword>
<evidence type="ECO:0000259" key="8">
    <source>
        <dbReference type="SMART" id="SM00563"/>
    </source>
</evidence>
<keyword evidence="2" id="KW-0444">Lipid biosynthesis</keyword>
<keyword evidence="10" id="KW-1185">Reference proteome</keyword>
<comment type="caution">
    <text evidence="9">The sequence shown here is derived from an EMBL/GenBank/DDBJ whole genome shotgun (WGS) entry which is preliminary data.</text>
</comment>
<dbReference type="GO" id="GO:0006654">
    <property type="term" value="P:phosphatidic acid biosynthetic process"/>
    <property type="evidence" value="ECO:0007669"/>
    <property type="project" value="TreeGrafter"/>
</dbReference>
<dbReference type="SMART" id="SM00563">
    <property type="entry name" value="PlsC"/>
    <property type="match status" value="1"/>
</dbReference>
<dbReference type="OrthoDB" id="417078at2759"/>
<dbReference type="CDD" id="cd07989">
    <property type="entry name" value="LPLAT_AGPAT-like"/>
    <property type="match status" value="1"/>
</dbReference>
<dbReference type="Pfam" id="PF01553">
    <property type="entry name" value="Acyltransferase"/>
    <property type="match status" value="1"/>
</dbReference>
<evidence type="ECO:0000256" key="3">
    <source>
        <dbReference type="ARBA" id="ARBA00022679"/>
    </source>
</evidence>
<dbReference type="STRING" id="448386.A0A2V3IYU9"/>
<evidence type="ECO:0000313" key="10">
    <source>
        <dbReference type="Proteomes" id="UP000247409"/>
    </source>
</evidence>
<protein>
    <submittedName>
        <fullName evidence="9">1-acyl-sn-glycerol-3-phosphate acyltransferase 1, chloroplastic</fullName>
    </submittedName>
</protein>
<dbReference type="SUPFAM" id="SSF69593">
    <property type="entry name" value="Glycerol-3-phosphate (1)-acyltransferase"/>
    <property type="match status" value="1"/>
</dbReference>
<gene>
    <name evidence="9" type="ORF">BWQ96_02949</name>
</gene>
<keyword evidence="4" id="KW-0443">Lipid metabolism</keyword>
<dbReference type="PANTHER" id="PTHR10434">
    <property type="entry name" value="1-ACYL-SN-GLYCEROL-3-PHOSPHATE ACYLTRANSFERASE"/>
    <property type="match status" value="1"/>
</dbReference>
<evidence type="ECO:0000256" key="5">
    <source>
        <dbReference type="ARBA" id="ARBA00023315"/>
    </source>
</evidence>
<dbReference type="GO" id="GO:0003841">
    <property type="term" value="F:1-acylglycerol-3-phosphate O-acyltransferase activity"/>
    <property type="evidence" value="ECO:0007669"/>
    <property type="project" value="TreeGrafter"/>
</dbReference>
<feature type="domain" description="Phospholipid/glycerol acyltransferase" evidence="8">
    <location>
        <begin position="154"/>
        <end position="267"/>
    </location>
</feature>
<keyword evidence="7" id="KW-0812">Transmembrane</keyword>
<dbReference type="AlphaFoldDB" id="A0A2V3IYU9"/>
<keyword evidence="5 9" id="KW-0012">Acyltransferase</keyword>
<keyword evidence="7" id="KW-1133">Transmembrane helix</keyword>
<evidence type="ECO:0000256" key="7">
    <source>
        <dbReference type="SAM" id="Phobius"/>
    </source>
</evidence>
<evidence type="ECO:0000256" key="2">
    <source>
        <dbReference type="ARBA" id="ARBA00022516"/>
    </source>
</evidence>
<evidence type="ECO:0000256" key="6">
    <source>
        <dbReference type="SAM" id="MobiDB-lite"/>
    </source>
</evidence>
<name>A0A2V3IYU9_9FLOR</name>